<dbReference type="InterPro" id="IPR035906">
    <property type="entry name" value="MetI-like_sf"/>
</dbReference>
<evidence type="ECO:0000256" key="6">
    <source>
        <dbReference type="ARBA" id="ARBA00022505"/>
    </source>
</evidence>
<dbReference type="InterPro" id="IPR011867">
    <property type="entry name" value="ModB_ABC"/>
</dbReference>
<feature type="transmembrane region" description="Helical" evidence="10">
    <location>
        <begin position="6"/>
        <end position="28"/>
    </location>
</feature>
<gene>
    <name evidence="13" type="primary">modB</name>
    <name evidence="13" type="ORF">NFG57_15820</name>
</gene>
<keyword evidence="9 10" id="KW-0472">Membrane</keyword>
<keyword evidence="8 10" id="KW-1133">Transmembrane helix</keyword>
<dbReference type="SUPFAM" id="SSF161098">
    <property type="entry name" value="MetI-like"/>
    <property type="match status" value="1"/>
</dbReference>
<name>A0AAU7KT00_9GAMM</name>
<accession>A0AAU7KT00</accession>
<protein>
    <recommendedName>
        <fullName evidence="11">Molybdenum transport system permease</fullName>
    </recommendedName>
</protein>
<dbReference type="PANTHER" id="PTHR30183">
    <property type="entry name" value="MOLYBDENUM TRANSPORT SYSTEM PERMEASE PROTEIN MODB"/>
    <property type="match status" value="1"/>
</dbReference>
<evidence type="ECO:0000256" key="11">
    <source>
        <dbReference type="RuleBase" id="RU365097"/>
    </source>
</evidence>
<feature type="transmembrane region" description="Helical" evidence="10">
    <location>
        <begin position="83"/>
        <end position="103"/>
    </location>
</feature>
<dbReference type="PANTHER" id="PTHR30183:SF8">
    <property type="entry name" value="MOLYBDENUM TRANSPORT SYSTEM PERMEASE"/>
    <property type="match status" value="1"/>
</dbReference>
<feature type="transmembrane region" description="Helical" evidence="10">
    <location>
        <begin position="40"/>
        <end position="63"/>
    </location>
</feature>
<keyword evidence="5" id="KW-1003">Cell membrane</keyword>
<dbReference type="GO" id="GO:0005886">
    <property type="term" value="C:plasma membrane"/>
    <property type="evidence" value="ECO:0007669"/>
    <property type="project" value="UniProtKB-SubCell"/>
</dbReference>
<evidence type="ECO:0000256" key="4">
    <source>
        <dbReference type="ARBA" id="ARBA00022448"/>
    </source>
</evidence>
<evidence type="ECO:0000256" key="10">
    <source>
        <dbReference type="RuleBase" id="RU363032"/>
    </source>
</evidence>
<evidence type="ECO:0000256" key="7">
    <source>
        <dbReference type="ARBA" id="ARBA00022692"/>
    </source>
</evidence>
<evidence type="ECO:0000313" key="13">
    <source>
        <dbReference type="EMBL" id="XBO74273.1"/>
    </source>
</evidence>
<dbReference type="GO" id="GO:0015098">
    <property type="term" value="F:molybdate ion transmembrane transporter activity"/>
    <property type="evidence" value="ECO:0007669"/>
    <property type="project" value="UniProtKB-UniRule"/>
</dbReference>
<evidence type="ECO:0000256" key="8">
    <source>
        <dbReference type="ARBA" id="ARBA00022989"/>
    </source>
</evidence>
<evidence type="ECO:0000256" key="3">
    <source>
        <dbReference type="ARBA" id="ARBA00007069"/>
    </source>
</evidence>
<feature type="transmembrane region" description="Helical" evidence="10">
    <location>
        <begin position="137"/>
        <end position="156"/>
    </location>
</feature>
<dbReference type="PROSITE" id="PS50928">
    <property type="entry name" value="ABC_TM1"/>
    <property type="match status" value="1"/>
</dbReference>
<dbReference type="Pfam" id="PF00528">
    <property type="entry name" value="BPD_transp_1"/>
    <property type="match status" value="1"/>
</dbReference>
<dbReference type="CDD" id="cd06261">
    <property type="entry name" value="TM_PBP2"/>
    <property type="match status" value="1"/>
</dbReference>
<dbReference type="RefSeq" id="WP_045994094.1">
    <property type="nucleotide sequence ID" value="NZ_CP098828.1"/>
</dbReference>
<evidence type="ECO:0000256" key="1">
    <source>
        <dbReference type="ARBA" id="ARBA00002949"/>
    </source>
</evidence>
<organism evidence="13">
    <name type="scientific">Halomonas sp. H10-59</name>
    <dbReference type="NCBI Taxonomy" id="2950874"/>
    <lineage>
        <taxon>Bacteria</taxon>
        <taxon>Pseudomonadati</taxon>
        <taxon>Pseudomonadota</taxon>
        <taxon>Gammaproteobacteria</taxon>
        <taxon>Oceanospirillales</taxon>
        <taxon>Halomonadaceae</taxon>
        <taxon>Halomonas</taxon>
    </lineage>
</organism>
<feature type="domain" description="ABC transmembrane type-1" evidence="12">
    <location>
        <begin position="6"/>
        <end position="210"/>
    </location>
</feature>
<dbReference type="EMBL" id="CP098828">
    <property type="protein sequence ID" value="XBO74273.1"/>
    <property type="molecule type" value="Genomic_DNA"/>
</dbReference>
<keyword evidence="6 11" id="KW-0500">Molybdenum</keyword>
<comment type="subcellular location">
    <subcellularLocation>
        <location evidence="11">Cell inner membrane</location>
        <topology evidence="11">Multi-pass membrane protein</topology>
    </subcellularLocation>
    <subcellularLocation>
        <location evidence="2 10">Cell membrane</location>
        <topology evidence="2 10">Multi-pass membrane protein</topology>
    </subcellularLocation>
</comment>
<proteinExistence type="inferred from homology"/>
<keyword evidence="11" id="KW-0997">Cell inner membrane</keyword>
<dbReference type="InterPro" id="IPR000515">
    <property type="entry name" value="MetI-like"/>
</dbReference>
<evidence type="ECO:0000256" key="5">
    <source>
        <dbReference type="ARBA" id="ARBA00022475"/>
    </source>
</evidence>
<dbReference type="Gene3D" id="1.10.3720.10">
    <property type="entry name" value="MetI-like"/>
    <property type="match status" value="1"/>
</dbReference>
<keyword evidence="4 10" id="KW-0813">Transport</keyword>
<reference evidence="13" key="1">
    <citation type="submission" date="2022-06" db="EMBL/GenBank/DDBJ databases">
        <title>A novel DMS-producing enzyme.</title>
        <authorList>
            <person name="Zhang Y."/>
        </authorList>
    </citation>
    <scope>NUCLEOTIDE SEQUENCE</scope>
    <source>
        <strain evidence="13">H10-59</strain>
    </source>
</reference>
<feature type="transmembrane region" description="Helical" evidence="10">
    <location>
        <begin position="191"/>
        <end position="214"/>
    </location>
</feature>
<dbReference type="NCBIfam" id="TIGR02141">
    <property type="entry name" value="modB_ABC"/>
    <property type="match status" value="1"/>
</dbReference>
<dbReference type="AlphaFoldDB" id="A0AAU7KT00"/>
<evidence type="ECO:0000259" key="12">
    <source>
        <dbReference type="PROSITE" id="PS50928"/>
    </source>
</evidence>
<evidence type="ECO:0000256" key="2">
    <source>
        <dbReference type="ARBA" id="ARBA00004651"/>
    </source>
</evidence>
<sequence length="222" mass="23857">MDALALVVSLKLALLTSLLLLAPGIWLGRRLAHSRSRWRPLAESLVALPLVMPPTVMGFYLMLAFSADAPLGGAWQALTGTSLNFSFSGILLASLVVNIPFAVQPIQRAFEALPDHLREAAWCSGLSTWRTFMTIELPLVMPGVISALALTFAHTLGEFGVILMVGGAIDGETRTLAISIYDHVQAFDEGAAGVMSALLLVVSFVTIAVVYGLAARRRWRGR</sequence>
<comment type="similarity">
    <text evidence="3 11">Belongs to the binding-protein-dependent transport system permease family. CysTW subfamily.</text>
</comment>
<keyword evidence="7 10" id="KW-0812">Transmembrane</keyword>
<comment type="function">
    <text evidence="1 11">Part of the binding-protein-dependent transport system for molybdenum; probably responsible for the translocation of the substrate across the membrane.</text>
</comment>
<evidence type="ECO:0000256" key="9">
    <source>
        <dbReference type="ARBA" id="ARBA00023136"/>
    </source>
</evidence>